<feature type="binding site" evidence="3">
    <location>
        <begin position="290"/>
        <end position="291"/>
    </location>
    <ligand>
        <name>substrate</name>
    </ligand>
</feature>
<feature type="transmembrane region" description="Helical" evidence="4">
    <location>
        <begin position="537"/>
        <end position="560"/>
    </location>
</feature>
<sequence length="565" mass="67540">MKISNYIQIDGLLILTNYKLNFVASNNSYSEKYIDREKYLFITLGHINKIERNMEKKGPAYSNIEIQTKDGRMYYFFFSPQNSENSYQLYIKTYRQAFPEDIKKCFAFIYGQFDNQLELDYQGHKIYDSYQEFSRQGIDVAPININIQDSNIQNQNYMFRYIDNSFGQICPTYPPLIAIPFKVSNEYAIKCSRYRSRERLPALTYAYKKRNSQEFTTLWRCAQCKPGINQNRSAEDEHMLKMIRNNSLNNLKIYDARPFLNAVGQQLTGKGYEIIDFYQNCELEFLNIHNIHKIRDSLKKMFIAVNSNTQDYLKDVDKSEWFTHINTIISGSKKVAQAIYDSHHVVVHCSDGWDRTAQLLSLSQIFLDPYFRTIQGFEVLIEKEWISFGHQFNIRSGHVSKNHSDEQRAPIFIQFLDCVYQITKQFPLSFEFNSIFLRDIAFHVFSCQYGTFLHNSYQEIQVHKTRQNTVSLWSYINNRITEYQNPYYIQEQIYNINYLEPDSSIRSFSLWKEYFLQYQNGITDQYKIYQQCQFNEYYFIFTYKTFYLFIILLEITLWCFSNILK</sequence>
<reference evidence="6 7" key="1">
    <citation type="submission" date="2011-07" db="EMBL/GenBank/DDBJ databases">
        <authorList>
            <person name="Coyne R."/>
            <person name="Brami D."/>
            <person name="Johnson J."/>
            <person name="Hostetler J."/>
            <person name="Hannick L."/>
            <person name="Clark T."/>
            <person name="Cassidy-Hanley D."/>
            <person name="Inman J."/>
        </authorList>
    </citation>
    <scope>NUCLEOTIDE SEQUENCE [LARGE SCALE GENOMIC DNA]</scope>
    <source>
        <strain evidence="6 7">G5</strain>
    </source>
</reference>
<dbReference type="PROSITE" id="PS51339">
    <property type="entry name" value="PPASE_MYOTUBULARIN"/>
    <property type="match status" value="1"/>
</dbReference>
<name>G0QMH5_ICHMU</name>
<dbReference type="OMA" id="PESWRIT"/>
<dbReference type="PROSITE" id="PS00383">
    <property type="entry name" value="TYR_PHOSPHATASE_1"/>
    <property type="match status" value="1"/>
</dbReference>
<evidence type="ECO:0000256" key="1">
    <source>
        <dbReference type="ARBA" id="ARBA00007471"/>
    </source>
</evidence>
<dbReference type="SUPFAM" id="SSF50729">
    <property type="entry name" value="PH domain-like"/>
    <property type="match status" value="1"/>
</dbReference>
<comment type="similarity">
    <text evidence="1">Belongs to the protein-tyrosine phosphatase family. Non-receptor class myotubularin subfamily.</text>
</comment>
<dbReference type="Gene3D" id="2.30.29.30">
    <property type="entry name" value="Pleckstrin-homology domain (PH domain)/Phosphotyrosine-binding domain (PTB)"/>
    <property type="match status" value="1"/>
</dbReference>
<dbReference type="InterPro" id="IPR003595">
    <property type="entry name" value="Tyr_Pase_cat"/>
</dbReference>
<dbReference type="GeneID" id="14909769"/>
<keyword evidence="4" id="KW-0472">Membrane</keyword>
<keyword evidence="7" id="KW-1185">Reference proteome</keyword>
<dbReference type="InterPro" id="IPR016130">
    <property type="entry name" value="Tyr_Pase_AS"/>
</dbReference>
<dbReference type="InterPro" id="IPR010569">
    <property type="entry name" value="Myotubularin-like_Pase_dom"/>
</dbReference>
<evidence type="ECO:0000256" key="3">
    <source>
        <dbReference type="PIRSR" id="PIRSR630564-2"/>
    </source>
</evidence>
<evidence type="ECO:0000256" key="2">
    <source>
        <dbReference type="PIRSR" id="PIRSR630564-1"/>
    </source>
</evidence>
<dbReference type="STRING" id="857967.G0QMH5"/>
<evidence type="ECO:0000313" key="6">
    <source>
        <dbReference type="EMBL" id="EGR33585.1"/>
    </source>
</evidence>
<dbReference type="RefSeq" id="XP_004037571.1">
    <property type="nucleotide sequence ID" value="XM_004037523.1"/>
</dbReference>
<dbReference type="CDD" id="cd14507">
    <property type="entry name" value="PTP-MTM-like"/>
    <property type="match status" value="1"/>
</dbReference>
<dbReference type="OrthoDB" id="271628at2759"/>
<keyword evidence="4" id="KW-0812">Transmembrane</keyword>
<dbReference type="InterPro" id="IPR011993">
    <property type="entry name" value="PH-like_dom_sf"/>
</dbReference>
<dbReference type="InterPro" id="IPR029021">
    <property type="entry name" value="Prot-tyrosine_phosphatase-like"/>
</dbReference>
<feature type="domain" description="Myotubularin phosphatase" evidence="5">
    <location>
        <begin position="123"/>
        <end position="515"/>
    </location>
</feature>
<dbReference type="EMBL" id="GL983419">
    <property type="protein sequence ID" value="EGR33585.1"/>
    <property type="molecule type" value="Genomic_DNA"/>
</dbReference>
<evidence type="ECO:0000259" key="5">
    <source>
        <dbReference type="PROSITE" id="PS51339"/>
    </source>
</evidence>
<dbReference type="SUPFAM" id="SSF52799">
    <property type="entry name" value="(Phosphotyrosine protein) phosphatases II"/>
    <property type="match status" value="1"/>
</dbReference>
<gene>
    <name evidence="6" type="ORF">IMG5_048550</name>
</gene>
<dbReference type="eggNOG" id="KOG4471">
    <property type="taxonomic scope" value="Eukaryota"/>
</dbReference>
<dbReference type="PANTHER" id="PTHR10807">
    <property type="entry name" value="MYOTUBULARIN-RELATED"/>
    <property type="match status" value="1"/>
</dbReference>
<accession>G0QMH5</accession>
<dbReference type="EC" id="3.1.3.48" evidence="6"/>
<keyword evidence="4" id="KW-1133">Transmembrane helix</keyword>
<dbReference type="PANTHER" id="PTHR10807:SF128">
    <property type="entry name" value="PHOSPHATIDYLINOSITOL-3,5-BISPHOSPHATE 3-PHOSPHATASE"/>
    <property type="match status" value="1"/>
</dbReference>
<protein>
    <submittedName>
        <fullName evidence="6">Myotubularin-related protein 2, putative</fullName>
        <ecNumber evidence="6">3.1.3.48</ecNumber>
    </submittedName>
</protein>
<dbReference type="GO" id="GO:0005737">
    <property type="term" value="C:cytoplasm"/>
    <property type="evidence" value="ECO:0007669"/>
    <property type="project" value="TreeGrafter"/>
</dbReference>
<dbReference type="Proteomes" id="UP000008983">
    <property type="component" value="Unassembled WGS sequence"/>
</dbReference>
<evidence type="ECO:0000313" key="7">
    <source>
        <dbReference type="Proteomes" id="UP000008983"/>
    </source>
</evidence>
<dbReference type="Pfam" id="PF06602">
    <property type="entry name" value="Myotub-related"/>
    <property type="match status" value="1"/>
</dbReference>
<feature type="binding site" evidence="3">
    <location>
        <begin position="349"/>
        <end position="355"/>
    </location>
    <ligand>
        <name>substrate</name>
    </ligand>
</feature>
<feature type="active site" description="Phosphocysteine intermediate" evidence="2">
    <location>
        <position position="349"/>
    </location>
</feature>
<dbReference type="AlphaFoldDB" id="G0QMH5"/>
<dbReference type="InterPro" id="IPR030564">
    <property type="entry name" value="Myotubularin"/>
</dbReference>
<organism evidence="6 7">
    <name type="scientific">Ichthyophthirius multifiliis</name>
    <name type="common">White spot disease agent</name>
    <name type="synonym">Ich</name>
    <dbReference type="NCBI Taxonomy" id="5932"/>
    <lineage>
        <taxon>Eukaryota</taxon>
        <taxon>Sar</taxon>
        <taxon>Alveolata</taxon>
        <taxon>Ciliophora</taxon>
        <taxon>Intramacronucleata</taxon>
        <taxon>Oligohymenophorea</taxon>
        <taxon>Hymenostomatida</taxon>
        <taxon>Ophryoglenina</taxon>
        <taxon>Ichthyophthirius</taxon>
    </lineage>
</organism>
<dbReference type="GO" id="GO:0004725">
    <property type="term" value="F:protein tyrosine phosphatase activity"/>
    <property type="evidence" value="ECO:0007669"/>
    <property type="project" value="UniProtKB-EC"/>
</dbReference>
<evidence type="ECO:0000256" key="4">
    <source>
        <dbReference type="SAM" id="Phobius"/>
    </source>
</evidence>
<dbReference type="InParanoid" id="G0QMH5"/>
<keyword evidence="6" id="KW-0378">Hydrolase</keyword>
<dbReference type="SMART" id="SM00404">
    <property type="entry name" value="PTPc_motif"/>
    <property type="match status" value="1"/>
</dbReference>
<proteinExistence type="inferred from homology"/>